<gene>
    <name evidence="2" type="ORF">GCM10011512_02550</name>
</gene>
<evidence type="ECO:0008006" key="4">
    <source>
        <dbReference type="Google" id="ProtNLM"/>
    </source>
</evidence>
<dbReference type="RefSeq" id="WP_229659673.1">
    <property type="nucleotide sequence ID" value="NZ_BMJI01000001.1"/>
</dbReference>
<comment type="caution">
    <text evidence="2">The sequence shown here is derived from an EMBL/GenBank/DDBJ whole genome shotgun (WGS) entry which is preliminary data.</text>
</comment>
<reference evidence="3" key="1">
    <citation type="journal article" date="2019" name="Int. J. Syst. Evol. Microbiol.">
        <title>The Global Catalogue of Microorganisms (GCM) 10K type strain sequencing project: providing services to taxonomists for standard genome sequencing and annotation.</title>
        <authorList>
            <consortium name="The Broad Institute Genomics Platform"/>
            <consortium name="The Broad Institute Genome Sequencing Center for Infectious Disease"/>
            <person name="Wu L."/>
            <person name="Ma J."/>
        </authorList>
    </citation>
    <scope>NUCLEOTIDE SEQUENCE [LARGE SCALE GENOMIC DNA]</scope>
    <source>
        <strain evidence="3">CGMCC 1.15480</strain>
    </source>
</reference>
<feature type="region of interest" description="Disordered" evidence="1">
    <location>
        <begin position="64"/>
        <end position="91"/>
    </location>
</feature>
<name>A0ABQ1NKH8_9MICC</name>
<dbReference type="SUPFAM" id="SSF47789">
    <property type="entry name" value="C-terminal domain of RNA polymerase alpha subunit"/>
    <property type="match status" value="1"/>
</dbReference>
<dbReference type="Proteomes" id="UP000597761">
    <property type="component" value="Unassembled WGS sequence"/>
</dbReference>
<evidence type="ECO:0000313" key="2">
    <source>
        <dbReference type="EMBL" id="GGC79394.1"/>
    </source>
</evidence>
<accession>A0ABQ1NKH8</accession>
<dbReference type="Gene3D" id="1.10.150.20">
    <property type="entry name" value="5' to 3' exonuclease, C-terminal subdomain"/>
    <property type="match status" value="1"/>
</dbReference>
<proteinExistence type="predicted"/>
<protein>
    <recommendedName>
        <fullName evidence="4">DNA-binding protein</fullName>
    </recommendedName>
</protein>
<dbReference type="EMBL" id="BMJI01000001">
    <property type="protein sequence ID" value="GGC79394.1"/>
    <property type="molecule type" value="Genomic_DNA"/>
</dbReference>
<sequence>MSTPLPTTSAPAQRALAAQGIATLEQLSTYPEAWVASLHGVGPKVMRMLRAALADAGLGFAAHRASNAPHDPAAPRTDETAGPQPETGDHA</sequence>
<evidence type="ECO:0000313" key="3">
    <source>
        <dbReference type="Proteomes" id="UP000597761"/>
    </source>
</evidence>
<keyword evidence="3" id="KW-1185">Reference proteome</keyword>
<evidence type="ECO:0000256" key="1">
    <source>
        <dbReference type="SAM" id="MobiDB-lite"/>
    </source>
</evidence>
<organism evidence="2 3">
    <name type="scientific">Tersicoccus solisilvae</name>
    <dbReference type="NCBI Taxonomy" id="1882339"/>
    <lineage>
        <taxon>Bacteria</taxon>
        <taxon>Bacillati</taxon>
        <taxon>Actinomycetota</taxon>
        <taxon>Actinomycetes</taxon>
        <taxon>Micrococcales</taxon>
        <taxon>Micrococcaceae</taxon>
        <taxon>Tersicoccus</taxon>
    </lineage>
</organism>